<feature type="region of interest" description="Disordered" evidence="11">
    <location>
        <begin position="164"/>
        <end position="184"/>
    </location>
</feature>
<comment type="similarity">
    <text evidence="6">Belongs to the helicase family. DinG subfamily.</text>
</comment>
<dbReference type="EC" id="5.6.2.3" evidence="7"/>
<dbReference type="GO" id="GO:0016818">
    <property type="term" value="F:hydrolase activity, acting on acid anhydrides, in phosphorus-containing anhydrides"/>
    <property type="evidence" value="ECO:0007669"/>
    <property type="project" value="InterPro"/>
</dbReference>
<dbReference type="PANTHER" id="PTHR11472:SF34">
    <property type="entry name" value="REGULATOR OF TELOMERE ELONGATION HELICASE 1"/>
    <property type="match status" value="1"/>
</dbReference>
<dbReference type="InterPro" id="IPR006555">
    <property type="entry name" value="ATP-dep_Helicase_C"/>
</dbReference>
<dbReference type="SMART" id="SM00491">
    <property type="entry name" value="HELICc2"/>
    <property type="match status" value="1"/>
</dbReference>
<dbReference type="PROSITE" id="PS51193">
    <property type="entry name" value="HELICASE_ATP_BIND_2"/>
    <property type="match status" value="1"/>
</dbReference>
<evidence type="ECO:0000256" key="5">
    <source>
        <dbReference type="ARBA" id="ARBA00022840"/>
    </source>
</evidence>
<proteinExistence type="inferred from homology"/>
<evidence type="ECO:0000256" key="8">
    <source>
        <dbReference type="ARBA" id="ARBA00048954"/>
    </source>
</evidence>
<reference evidence="14" key="1">
    <citation type="submission" date="2016-06" db="EMBL/GenBank/DDBJ databases">
        <authorList>
            <person name="Sutton G."/>
            <person name="Brinkac L."/>
            <person name="Sanka R."/>
            <person name="Adams M."/>
            <person name="Lau E."/>
            <person name="Mehaffy C."/>
            <person name="Tameris M."/>
            <person name="Hatherill M."/>
            <person name="Hanekom W."/>
            <person name="Mahomed H."/>
            <person name="Mcshane H."/>
        </authorList>
    </citation>
    <scope>NUCLEOTIDE SEQUENCE [LARGE SCALE GENOMIC DNA]</scope>
    <source>
        <strain evidence="14">852002-10433_SCH5171157</strain>
    </source>
</reference>
<keyword evidence="5" id="KW-0067">ATP-binding</keyword>
<dbReference type="FunFam" id="3.40.50.300:FF:000437">
    <property type="entry name" value="ATP-dependent DNA helicase DinG"/>
    <property type="match status" value="1"/>
</dbReference>
<dbReference type="InterPro" id="IPR045028">
    <property type="entry name" value="DinG/Rad3-like"/>
</dbReference>
<dbReference type="OrthoDB" id="9805194at2"/>
<keyword evidence="3" id="KW-0378">Hydrolase</keyword>
<dbReference type="AlphaFoldDB" id="A0A1A0VS14"/>
<comment type="cofactor">
    <cofactor evidence="1">
        <name>[4Fe-4S] cluster</name>
        <dbReference type="ChEBI" id="CHEBI:49883"/>
    </cofactor>
</comment>
<dbReference type="Pfam" id="PF13307">
    <property type="entry name" value="Helicase_C_2"/>
    <property type="match status" value="1"/>
</dbReference>
<dbReference type="GO" id="GO:0005524">
    <property type="term" value="F:ATP binding"/>
    <property type="evidence" value="ECO:0007669"/>
    <property type="project" value="UniProtKB-KW"/>
</dbReference>
<keyword evidence="4 13" id="KW-0347">Helicase</keyword>
<protein>
    <recommendedName>
        <fullName evidence="9">ATP-dependent helicase DinG</fullName>
        <ecNumber evidence="7">5.6.2.3</ecNumber>
    </recommendedName>
    <alternativeName>
        <fullName evidence="10">DNA 5'-3' helicase DinG</fullName>
    </alternativeName>
</protein>
<evidence type="ECO:0000313" key="13">
    <source>
        <dbReference type="EMBL" id="OBB86018.1"/>
    </source>
</evidence>
<dbReference type="InterPro" id="IPR014013">
    <property type="entry name" value="Helic_SF1/SF2_ATP-bd_DinG/Rad3"/>
</dbReference>
<dbReference type="SUPFAM" id="SSF52540">
    <property type="entry name" value="P-loop containing nucleoside triphosphate hydrolases"/>
    <property type="match status" value="2"/>
</dbReference>
<dbReference type="Proteomes" id="UP000094008">
    <property type="component" value="Unassembled WGS sequence"/>
</dbReference>
<gene>
    <name evidence="13" type="ORF">A5779_03330</name>
</gene>
<dbReference type="Pfam" id="PF00270">
    <property type="entry name" value="DEAD"/>
    <property type="match status" value="1"/>
</dbReference>
<feature type="domain" description="Helicase ATP-binding" evidence="12">
    <location>
        <begin position="20"/>
        <end position="328"/>
    </location>
</feature>
<organism evidence="13 14">
    <name type="scientific">Mycolicibacterium peregrinum</name>
    <name type="common">Mycobacterium peregrinum</name>
    <dbReference type="NCBI Taxonomy" id="43304"/>
    <lineage>
        <taxon>Bacteria</taxon>
        <taxon>Bacillati</taxon>
        <taxon>Actinomycetota</taxon>
        <taxon>Actinomycetes</taxon>
        <taxon>Mycobacteriales</taxon>
        <taxon>Mycobacteriaceae</taxon>
        <taxon>Mycolicibacterium</taxon>
    </lineage>
</organism>
<dbReference type="PANTHER" id="PTHR11472">
    <property type="entry name" value="DNA REPAIR DEAD HELICASE RAD3/XP-D SUBFAMILY MEMBER"/>
    <property type="match status" value="1"/>
</dbReference>
<evidence type="ECO:0000256" key="11">
    <source>
        <dbReference type="SAM" id="MobiDB-lite"/>
    </source>
</evidence>
<dbReference type="EMBL" id="LZSY01000139">
    <property type="protein sequence ID" value="OBB86018.1"/>
    <property type="molecule type" value="Genomic_DNA"/>
</dbReference>
<dbReference type="InterPro" id="IPR011545">
    <property type="entry name" value="DEAD/DEAH_box_helicase_dom"/>
</dbReference>
<evidence type="ECO:0000256" key="1">
    <source>
        <dbReference type="ARBA" id="ARBA00001966"/>
    </source>
</evidence>
<dbReference type="RefSeq" id="WP_064885695.1">
    <property type="nucleotide sequence ID" value="NZ_LZSY01000139.1"/>
</dbReference>
<evidence type="ECO:0000256" key="6">
    <source>
        <dbReference type="ARBA" id="ARBA00038058"/>
    </source>
</evidence>
<dbReference type="GO" id="GO:0043139">
    <property type="term" value="F:5'-3' DNA helicase activity"/>
    <property type="evidence" value="ECO:0007669"/>
    <property type="project" value="UniProtKB-EC"/>
</dbReference>
<dbReference type="GO" id="GO:0003676">
    <property type="term" value="F:nucleic acid binding"/>
    <property type="evidence" value="ECO:0007669"/>
    <property type="project" value="InterPro"/>
</dbReference>
<name>A0A1A0VS14_MYCPR</name>
<comment type="caution">
    <text evidence="13">The sequence shown here is derived from an EMBL/GenBank/DDBJ whole genome shotgun (WGS) entry which is preliminary data.</text>
</comment>
<evidence type="ECO:0000313" key="14">
    <source>
        <dbReference type="Proteomes" id="UP000094008"/>
    </source>
</evidence>
<accession>A0A1A0VS14</accession>
<evidence type="ECO:0000256" key="9">
    <source>
        <dbReference type="ARBA" id="ARBA00073590"/>
    </source>
</evidence>
<evidence type="ECO:0000256" key="7">
    <source>
        <dbReference type="ARBA" id="ARBA00044969"/>
    </source>
</evidence>
<evidence type="ECO:0000256" key="10">
    <source>
        <dbReference type="ARBA" id="ARBA00079061"/>
    </source>
</evidence>
<evidence type="ECO:0000256" key="2">
    <source>
        <dbReference type="ARBA" id="ARBA00022741"/>
    </source>
</evidence>
<evidence type="ECO:0000256" key="3">
    <source>
        <dbReference type="ARBA" id="ARBA00022801"/>
    </source>
</evidence>
<evidence type="ECO:0000259" key="12">
    <source>
        <dbReference type="PROSITE" id="PS51193"/>
    </source>
</evidence>
<dbReference type="GO" id="GO:0006139">
    <property type="term" value="P:nucleobase-containing compound metabolic process"/>
    <property type="evidence" value="ECO:0007669"/>
    <property type="project" value="InterPro"/>
</dbReference>
<keyword evidence="2" id="KW-0547">Nucleotide-binding</keyword>
<dbReference type="InterPro" id="IPR014001">
    <property type="entry name" value="Helicase_ATP-bd"/>
</dbReference>
<dbReference type="InterPro" id="IPR027417">
    <property type="entry name" value="P-loop_NTPase"/>
</dbReference>
<sequence length="680" mass="72404">MTTKSKPSREVANVVTNLLKIAVKGLGGASRPGQVQMAEAVANAFESGEHLAVQAGTGTGKSLAYLVPSIARALQTEQPVVVSTATIALQRQLVDRDLPRLVKSLAEALPRKPTFALLKGRGNYLCLNKIHNGSAEEPADRPQDELFSPMAVSAMGRDVQRLTEWSSDTETGDRDEVTPGVPDRSWSQVSVSARECIGVSRCQFGTDCFAERAREKAGAADVIVTNHALLAIDALSDFSVLPEYEQLVVDEAHELADRVTGVATAELSATSMAVAHRRMSRLVDDELAERFEAATATLSSMLHELDAGRIDVLDEELGTYLTALRDAANAARTAIDTTPSDPQAASARTEAVTALSDVSDTATRILTSFVPPIPDRVDVVWVEQSDGPNAGNTGAPRPGRSLLRVAPMSVSGLLRTRLFANTTAVLTSATLTLGGNFDAMARNWGLGGFSDDNEPAKPGWRGLDVGSPFDHAKSAILYVAKHLPPPGRDGTDSRTLDEIEGLITAAGGRTLGLFSSMRAAKAAAEVMRGRLSTPVLCQGEDTTSALVQKFSDDPETSLFGTLSLWQGVDVPGPSLSLVLIDRIPFPRPDDPLLTARQRAISAHGGNGFMAIAANHAALLLAQGTGRLLRHTDDRGVIAVLDSRLATARYGGYLRSSLPPFWSTTDPERVRQSLKRLRGAS</sequence>
<comment type="catalytic activity">
    <reaction evidence="8">
        <text>ATP + H2O = ADP + phosphate + H(+)</text>
        <dbReference type="Rhea" id="RHEA:13065"/>
        <dbReference type="ChEBI" id="CHEBI:15377"/>
        <dbReference type="ChEBI" id="CHEBI:15378"/>
        <dbReference type="ChEBI" id="CHEBI:30616"/>
        <dbReference type="ChEBI" id="CHEBI:43474"/>
        <dbReference type="ChEBI" id="CHEBI:456216"/>
        <dbReference type="EC" id="5.6.2.3"/>
    </reaction>
</comment>
<evidence type="ECO:0000256" key="4">
    <source>
        <dbReference type="ARBA" id="ARBA00022806"/>
    </source>
</evidence>
<dbReference type="Gene3D" id="3.40.50.300">
    <property type="entry name" value="P-loop containing nucleotide triphosphate hydrolases"/>
    <property type="match status" value="2"/>
</dbReference>
<dbReference type="SMART" id="SM00487">
    <property type="entry name" value="DEXDc"/>
    <property type="match status" value="1"/>
</dbReference>